<accession>A0AB38TCM9</accession>
<keyword evidence="4" id="KW-1185">Reference proteome</keyword>
<feature type="signal peptide" evidence="2">
    <location>
        <begin position="1"/>
        <end position="20"/>
    </location>
</feature>
<dbReference type="AlphaFoldDB" id="A0AB38TCM9"/>
<feature type="compositionally biased region" description="Low complexity" evidence="1">
    <location>
        <begin position="36"/>
        <end position="48"/>
    </location>
</feature>
<gene>
    <name evidence="3" type="ORF">LRP29_02005</name>
</gene>
<dbReference type="EMBL" id="CP088147">
    <property type="protein sequence ID" value="UTU52251.1"/>
    <property type="molecule type" value="Genomic_DNA"/>
</dbReference>
<evidence type="ECO:0000256" key="1">
    <source>
        <dbReference type="SAM" id="MobiDB-lite"/>
    </source>
</evidence>
<dbReference type="Pfam" id="PF05079">
    <property type="entry name" value="DUF680"/>
    <property type="match status" value="1"/>
</dbReference>
<dbReference type="RefSeq" id="WP_024501954.1">
    <property type="nucleotide sequence ID" value="NZ_CP088147.1"/>
</dbReference>
<evidence type="ECO:0000313" key="4">
    <source>
        <dbReference type="Proteomes" id="UP001060070"/>
    </source>
</evidence>
<feature type="region of interest" description="Disordered" evidence="1">
    <location>
        <begin position="23"/>
        <end position="81"/>
    </location>
</feature>
<evidence type="ECO:0000313" key="3">
    <source>
        <dbReference type="EMBL" id="UTU52251.1"/>
    </source>
</evidence>
<keyword evidence="2" id="KW-0732">Signal</keyword>
<dbReference type="InterPro" id="IPR007771">
    <property type="entry name" value="DUF680"/>
</dbReference>
<reference evidence="3 4" key="1">
    <citation type="journal article" date="2022" name="Microbiol. Resour. Announc.">
        <title>Complete Genome Sequence of Mesorhizobium ciceri Strain R30, a Rhizobium Used as a Commercial Inoculant for Chickpea in Argentina.</title>
        <authorList>
            <person name="Foresto E."/>
            <person name="Revale S."/>
            <person name="Primo E."/>
            <person name="Nievas F."/>
            <person name="Carezzano E."/>
            <person name="Puente M."/>
            <person name="Alzari P."/>
            <person name="Mart M."/>
            <person name="Ben-Assaya M."/>
            <person name="Mornico D."/>
            <person name="Santoro M."/>
            <person name="Mart F."/>
            <person name="Giordano W."/>
            <person name="Bogino P."/>
        </authorList>
    </citation>
    <scope>NUCLEOTIDE SEQUENCE [LARGE SCALE GENOMIC DNA]</scope>
    <source>
        <strain evidence="3 4">R30</strain>
    </source>
</reference>
<protein>
    <submittedName>
        <fullName evidence="3">DUF680 domain-containing protein</fullName>
    </submittedName>
</protein>
<organism evidence="3 4">
    <name type="scientific">Mesorhizobium ciceri</name>
    <dbReference type="NCBI Taxonomy" id="39645"/>
    <lineage>
        <taxon>Bacteria</taxon>
        <taxon>Pseudomonadati</taxon>
        <taxon>Pseudomonadota</taxon>
        <taxon>Alphaproteobacteria</taxon>
        <taxon>Hyphomicrobiales</taxon>
        <taxon>Phyllobacteriaceae</taxon>
        <taxon>Mesorhizobium</taxon>
    </lineage>
</organism>
<evidence type="ECO:0000256" key="2">
    <source>
        <dbReference type="SAM" id="SignalP"/>
    </source>
</evidence>
<feature type="compositionally biased region" description="Polar residues" evidence="1">
    <location>
        <begin position="58"/>
        <end position="69"/>
    </location>
</feature>
<sequence length="81" mass="8149">MNKILIAAAAVLAITGSAFAGSDDFGSNGANQPAATTSVDSTRTSSVRNTGSPVYKLLNSSGDTTQKSAPQGADRNLFGNN</sequence>
<name>A0AB38TCM9_9HYPH</name>
<proteinExistence type="predicted"/>
<dbReference type="Proteomes" id="UP001060070">
    <property type="component" value="Chromosome"/>
</dbReference>
<feature type="chain" id="PRO_5044272390" evidence="2">
    <location>
        <begin position="21"/>
        <end position="81"/>
    </location>
</feature>